<organism evidence="2 3">
    <name type="scientific">Actinomadura craniellae</name>
    <dbReference type="NCBI Taxonomy" id="2231787"/>
    <lineage>
        <taxon>Bacteria</taxon>
        <taxon>Bacillati</taxon>
        <taxon>Actinomycetota</taxon>
        <taxon>Actinomycetes</taxon>
        <taxon>Streptosporangiales</taxon>
        <taxon>Thermomonosporaceae</taxon>
        <taxon>Actinomadura</taxon>
    </lineage>
</organism>
<dbReference type="AlphaFoldDB" id="A0A365GVG8"/>
<dbReference type="EMBL" id="QLYX01000025">
    <property type="protein sequence ID" value="RAY10799.1"/>
    <property type="molecule type" value="Genomic_DNA"/>
</dbReference>
<evidence type="ECO:0000259" key="1">
    <source>
        <dbReference type="PROSITE" id="PS51819"/>
    </source>
</evidence>
<dbReference type="RefSeq" id="WP_111872209.1">
    <property type="nucleotide sequence ID" value="NZ_QLYX01000025.1"/>
</dbReference>
<dbReference type="InterPro" id="IPR037523">
    <property type="entry name" value="VOC_core"/>
</dbReference>
<proteinExistence type="predicted"/>
<dbReference type="Proteomes" id="UP000251891">
    <property type="component" value="Unassembled WGS sequence"/>
</dbReference>
<keyword evidence="3" id="KW-1185">Reference proteome</keyword>
<evidence type="ECO:0000313" key="3">
    <source>
        <dbReference type="Proteomes" id="UP000251891"/>
    </source>
</evidence>
<feature type="domain" description="VOC" evidence="1">
    <location>
        <begin position="1"/>
        <end position="128"/>
    </location>
</feature>
<protein>
    <submittedName>
        <fullName evidence="2">Extradiol dioxygenase</fullName>
    </submittedName>
</protein>
<name>A0A365GVG8_9ACTN</name>
<reference evidence="2 3" key="1">
    <citation type="submission" date="2018-06" db="EMBL/GenBank/DDBJ databases">
        <title>Actinomadura craniellae sp. nov. isolated from marine sponge Craniella sp.</title>
        <authorList>
            <person name="Li L."/>
            <person name="Xu Q.H."/>
            <person name="Lin H.W."/>
            <person name="Lu Y.H."/>
        </authorList>
    </citation>
    <scope>NUCLEOTIDE SEQUENCE [LARGE SCALE GENOMIC DNA]</scope>
    <source>
        <strain evidence="2 3">LHW63021</strain>
    </source>
</reference>
<sequence>MIGHIGINVPDLGAAKTYYDSLMPLLGFEEFFSAGDEFSYRPAGGRPGTYLFVYPAREPGGYSRHRTGLQHVAFMVRSRSAVSAVHARAVELGSTVLHEPRYFTEYPQPYYATFWSDPFGIMLEAVCHHDRD</sequence>
<dbReference type="PANTHER" id="PTHR35006">
    <property type="entry name" value="GLYOXALASE FAMILY PROTEIN (AFU_ORTHOLOGUE AFUA_5G14830)"/>
    <property type="match status" value="1"/>
</dbReference>
<dbReference type="GO" id="GO:0051213">
    <property type="term" value="F:dioxygenase activity"/>
    <property type="evidence" value="ECO:0007669"/>
    <property type="project" value="UniProtKB-KW"/>
</dbReference>
<dbReference type="InterPro" id="IPR029068">
    <property type="entry name" value="Glyas_Bleomycin-R_OHBP_Dase"/>
</dbReference>
<keyword evidence="2" id="KW-0223">Dioxygenase</keyword>
<evidence type="ECO:0000313" key="2">
    <source>
        <dbReference type="EMBL" id="RAY10799.1"/>
    </source>
</evidence>
<accession>A0A365GVG8</accession>
<dbReference type="InterPro" id="IPR004360">
    <property type="entry name" value="Glyas_Fos-R_dOase_dom"/>
</dbReference>
<comment type="caution">
    <text evidence="2">The sequence shown here is derived from an EMBL/GenBank/DDBJ whole genome shotgun (WGS) entry which is preliminary data.</text>
</comment>
<dbReference type="SUPFAM" id="SSF54593">
    <property type="entry name" value="Glyoxalase/Bleomycin resistance protein/Dihydroxybiphenyl dioxygenase"/>
    <property type="match status" value="1"/>
</dbReference>
<keyword evidence="2" id="KW-0560">Oxidoreductase</keyword>
<dbReference type="PANTHER" id="PTHR35006:SF2">
    <property type="entry name" value="GLYOXALASE FAMILY PROTEIN (AFU_ORTHOLOGUE AFUA_5G14830)"/>
    <property type="match status" value="1"/>
</dbReference>
<dbReference type="OrthoDB" id="21342at2"/>
<dbReference type="PROSITE" id="PS51819">
    <property type="entry name" value="VOC"/>
    <property type="match status" value="1"/>
</dbReference>
<dbReference type="Pfam" id="PF00903">
    <property type="entry name" value="Glyoxalase"/>
    <property type="match status" value="1"/>
</dbReference>
<dbReference type="Gene3D" id="3.10.180.10">
    <property type="entry name" value="2,3-Dihydroxybiphenyl 1,2-Dioxygenase, domain 1"/>
    <property type="match status" value="1"/>
</dbReference>
<gene>
    <name evidence="2" type="ORF">DPM19_33960</name>
</gene>